<dbReference type="KEGG" id="sof:NCTC11214_05440"/>
<evidence type="ECO:0000313" key="1">
    <source>
        <dbReference type="EMBL" id="VDZ65373.1"/>
    </source>
</evidence>
<proteinExistence type="predicted"/>
<name>A0A3S4HW98_SEROD</name>
<gene>
    <name evidence="1" type="ORF">NCTC11214_05440</name>
</gene>
<reference evidence="1 2" key="1">
    <citation type="submission" date="2018-12" db="EMBL/GenBank/DDBJ databases">
        <authorList>
            <consortium name="Pathogen Informatics"/>
        </authorList>
    </citation>
    <scope>NUCLEOTIDE SEQUENCE [LARGE SCALE GENOMIC DNA]</scope>
    <source>
        <strain evidence="1 2">NCTC11214</strain>
    </source>
</reference>
<organism evidence="1 2">
    <name type="scientific">Serratia odorifera</name>
    <dbReference type="NCBI Taxonomy" id="618"/>
    <lineage>
        <taxon>Bacteria</taxon>
        <taxon>Pseudomonadati</taxon>
        <taxon>Pseudomonadota</taxon>
        <taxon>Gammaproteobacteria</taxon>
        <taxon>Enterobacterales</taxon>
        <taxon>Yersiniaceae</taxon>
        <taxon>Serratia</taxon>
    </lineage>
</organism>
<accession>A0A3S4HW98</accession>
<protein>
    <submittedName>
        <fullName evidence="1">Uncharacterized protein</fullName>
    </submittedName>
</protein>
<dbReference type="Proteomes" id="UP000281391">
    <property type="component" value="Chromosome"/>
</dbReference>
<dbReference type="EMBL" id="LR134117">
    <property type="protein sequence ID" value="VDZ65373.1"/>
    <property type="molecule type" value="Genomic_DNA"/>
</dbReference>
<sequence>MHGLSVGQDMGCHITTTGSAKLIHFSIFSMNGDFMHS</sequence>
<evidence type="ECO:0000313" key="2">
    <source>
        <dbReference type="Proteomes" id="UP000281391"/>
    </source>
</evidence>
<dbReference type="AlphaFoldDB" id="A0A3S4HW98"/>